<dbReference type="EMBL" id="JBHTKX010000009">
    <property type="protein sequence ID" value="MFD1131415.1"/>
    <property type="molecule type" value="Genomic_DNA"/>
</dbReference>
<evidence type="ECO:0000313" key="2">
    <source>
        <dbReference type="EMBL" id="MFD1131415.1"/>
    </source>
</evidence>
<reference evidence="3" key="1">
    <citation type="journal article" date="2019" name="Int. J. Syst. Evol. Microbiol.">
        <title>The Global Catalogue of Microorganisms (GCM) 10K type strain sequencing project: providing services to taxonomists for standard genome sequencing and annotation.</title>
        <authorList>
            <consortium name="The Broad Institute Genomics Platform"/>
            <consortium name="The Broad Institute Genome Sequencing Center for Infectious Disease"/>
            <person name="Wu L."/>
            <person name="Ma J."/>
        </authorList>
    </citation>
    <scope>NUCLEOTIDE SEQUENCE [LARGE SCALE GENOMIC DNA]</scope>
    <source>
        <strain evidence="3">CCUG 53519</strain>
    </source>
</reference>
<comment type="caution">
    <text evidence="2">The sequence shown here is derived from an EMBL/GenBank/DDBJ whole genome shotgun (WGS) entry which is preliminary data.</text>
</comment>
<sequence>MSKRELFKGLLNDDIKDTGSSQKMRILNDHLLPGSEITKEEVKIDNKVENLTTTPVEEPEGVMSALPQTDQLSENDIRESEAAIVDEKKNSSLSVDSTFSSSTDIDKPNINEARITNPSSNTQFTDEKQSASASGINNILSTLANTNDLTVEETHTRRTYLIDNKLLKELDKISKGKKKGFATKVINSGLRIVLELMKENKHHL</sequence>
<accession>A0ABW3QC26</accession>
<proteinExistence type="predicted"/>
<gene>
    <name evidence="2" type="ORF">ACFQ3J_25165</name>
</gene>
<evidence type="ECO:0000313" key="3">
    <source>
        <dbReference type="Proteomes" id="UP001597169"/>
    </source>
</evidence>
<feature type="region of interest" description="Disordered" evidence="1">
    <location>
        <begin position="95"/>
        <end position="130"/>
    </location>
</feature>
<evidence type="ECO:0000256" key="1">
    <source>
        <dbReference type="SAM" id="MobiDB-lite"/>
    </source>
</evidence>
<organism evidence="2 3">
    <name type="scientific">Paenibacillus provencensis</name>
    <dbReference type="NCBI Taxonomy" id="441151"/>
    <lineage>
        <taxon>Bacteria</taxon>
        <taxon>Bacillati</taxon>
        <taxon>Bacillota</taxon>
        <taxon>Bacilli</taxon>
        <taxon>Bacillales</taxon>
        <taxon>Paenibacillaceae</taxon>
        <taxon>Paenibacillus</taxon>
    </lineage>
</organism>
<dbReference type="RefSeq" id="WP_090727512.1">
    <property type="nucleotide sequence ID" value="NZ_JBHTKX010000009.1"/>
</dbReference>
<dbReference type="Proteomes" id="UP001597169">
    <property type="component" value="Unassembled WGS sequence"/>
</dbReference>
<keyword evidence="3" id="KW-1185">Reference proteome</keyword>
<protein>
    <submittedName>
        <fullName evidence="2">Uncharacterized protein</fullName>
    </submittedName>
</protein>
<feature type="compositionally biased region" description="Polar residues" evidence="1">
    <location>
        <begin position="114"/>
        <end position="130"/>
    </location>
</feature>
<name>A0ABW3QC26_9BACL</name>